<dbReference type="PROSITE" id="PS00211">
    <property type="entry name" value="ABC_TRANSPORTER_1"/>
    <property type="match status" value="1"/>
</dbReference>
<keyword evidence="8" id="KW-1185">Reference proteome</keyword>
<organism evidence="7 8">
    <name type="scientific">Hoyosella subflava (strain DSM 45089 / JCM 17490 / NBRC 109087 / DQS3-9A1)</name>
    <name type="common">Amycolicicoccus subflavus</name>
    <dbReference type="NCBI Taxonomy" id="443218"/>
    <lineage>
        <taxon>Bacteria</taxon>
        <taxon>Bacillati</taxon>
        <taxon>Actinomycetota</taxon>
        <taxon>Actinomycetes</taxon>
        <taxon>Mycobacteriales</taxon>
        <taxon>Hoyosellaceae</taxon>
        <taxon>Hoyosella</taxon>
    </lineage>
</organism>
<dbReference type="Proteomes" id="UP000009235">
    <property type="component" value="Chromosome"/>
</dbReference>
<dbReference type="GO" id="GO:0005524">
    <property type="term" value="F:ATP binding"/>
    <property type="evidence" value="ECO:0007669"/>
    <property type="project" value="UniProtKB-KW"/>
</dbReference>
<evidence type="ECO:0000256" key="4">
    <source>
        <dbReference type="ARBA" id="ARBA00022840"/>
    </source>
</evidence>
<keyword evidence="5" id="KW-0046">Antibiotic resistance</keyword>
<dbReference type="Pfam" id="PF00005">
    <property type="entry name" value="ABC_tran"/>
    <property type="match status" value="1"/>
</dbReference>
<dbReference type="EMBL" id="CP002786">
    <property type="protein sequence ID" value="AEF38523.1"/>
    <property type="molecule type" value="Genomic_DNA"/>
</dbReference>
<evidence type="ECO:0000256" key="5">
    <source>
        <dbReference type="ARBA" id="ARBA00023251"/>
    </source>
</evidence>
<dbReference type="InterPro" id="IPR050763">
    <property type="entry name" value="ABC_transporter_ATP-binding"/>
</dbReference>
<dbReference type="RefSeq" id="WP_013804875.1">
    <property type="nucleotide sequence ID" value="NC_015564.1"/>
</dbReference>
<dbReference type="OrthoDB" id="9804819at2"/>
<dbReference type="InterPro" id="IPR017871">
    <property type="entry name" value="ABC_transporter-like_CS"/>
</dbReference>
<gene>
    <name evidence="7" type="ordered locus">AS9A_0063</name>
</gene>
<dbReference type="eggNOG" id="COG1131">
    <property type="taxonomic scope" value="Bacteria"/>
</dbReference>
<dbReference type="InterPro" id="IPR027417">
    <property type="entry name" value="P-loop_NTPase"/>
</dbReference>
<evidence type="ECO:0000256" key="2">
    <source>
        <dbReference type="ARBA" id="ARBA00022448"/>
    </source>
</evidence>
<dbReference type="PANTHER" id="PTHR42711">
    <property type="entry name" value="ABC TRANSPORTER ATP-BINDING PROTEIN"/>
    <property type="match status" value="1"/>
</dbReference>
<dbReference type="STRING" id="443218.AS9A_0063"/>
<evidence type="ECO:0000313" key="7">
    <source>
        <dbReference type="EMBL" id="AEF38523.1"/>
    </source>
</evidence>
<accession>F6ERK3</accession>
<keyword evidence="2" id="KW-0813">Transport</keyword>
<dbReference type="Gene3D" id="3.40.50.300">
    <property type="entry name" value="P-loop containing nucleotide triphosphate hydrolases"/>
    <property type="match status" value="1"/>
</dbReference>
<name>F6ERK3_HOYSD</name>
<dbReference type="PANTHER" id="PTHR42711:SF17">
    <property type="entry name" value="ABC TRANSPORTER ATP-BINDING PROTEIN"/>
    <property type="match status" value="1"/>
</dbReference>
<dbReference type="SMART" id="SM00382">
    <property type="entry name" value="AAA"/>
    <property type="match status" value="1"/>
</dbReference>
<dbReference type="KEGG" id="asd:AS9A_0063"/>
<evidence type="ECO:0000313" key="8">
    <source>
        <dbReference type="Proteomes" id="UP000009235"/>
    </source>
</evidence>
<dbReference type="GO" id="GO:0016887">
    <property type="term" value="F:ATP hydrolysis activity"/>
    <property type="evidence" value="ECO:0007669"/>
    <property type="project" value="InterPro"/>
</dbReference>
<dbReference type="InterPro" id="IPR003593">
    <property type="entry name" value="AAA+_ATPase"/>
</dbReference>
<evidence type="ECO:0000259" key="6">
    <source>
        <dbReference type="PROSITE" id="PS50893"/>
    </source>
</evidence>
<dbReference type="AlphaFoldDB" id="F6ERK3"/>
<comment type="subcellular location">
    <subcellularLocation>
        <location evidence="1">Cell membrane</location>
        <topology evidence="1">Peripheral membrane protein</topology>
    </subcellularLocation>
</comment>
<dbReference type="HOGENOM" id="CLU_000604_1_2_11"/>
<feature type="domain" description="ABC transporter" evidence="6">
    <location>
        <begin position="22"/>
        <end position="247"/>
    </location>
</feature>
<dbReference type="CDD" id="cd03230">
    <property type="entry name" value="ABC_DR_subfamily_A"/>
    <property type="match status" value="1"/>
</dbReference>
<reference evidence="7 8" key="1">
    <citation type="journal article" date="2011" name="J. Bacteriol.">
        <title>Complete genome sequence of Amycolicicoccus subflavus DQS3-9A1T, an actinomycete isolated from crude oil-polluted soil.</title>
        <authorList>
            <person name="Cai M."/>
            <person name="Chen W.M."/>
            <person name="Nie Y."/>
            <person name="Chi C.Q."/>
            <person name="Wang Y.N."/>
            <person name="Tang Y.Q."/>
            <person name="Li G.Y."/>
            <person name="Wu X.L."/>
        </authorList>
    </citation>
    <scope>NUCLEOTIDE SEQUENCE [LARGE SCALE GENOMIC DNA]</scope>
    <source>
        <strain evidence="8">DSM 45089 / DQS3-9A1</strain>
    </source>
</reference>
<evidence type="ECO:0000256" key="1">
    <source>
        <dbReference type="ARBA" id="ARBA00004202"/>
    </source>
</evidence>
<dbReference type="InterPro" id="IPR003439">
    <property type="entry name" value="ABC_transporter-like_ATP-bd"/>
</dbReference>
<dbReference type="GO" id="GO:0046677">
    <property type="term" value="P:response to antibiotic"/>
    <property type="evidence" value="ECO:0007669"/>
    <property type="project" value="UniProtKB-KW"/>
</dbReference>
<dbReference type="PROSITE" id="PS50893">
    <property type="entry name" value="ABC_TRANSPORTER_2"/>
    <property type="match status" value="1"/>
</dbReference>
<evidence type="ECO:0000256" key="3">
    <source>
        <dbReference type="ARBA" id="ARBA00022741"/>
    </source>
</evidence>
<proteinExistence type="predicted"/>
<dbReference type="GO" id="GO:0005886">
    <property type="term" value="C:plasma membrane"/>
    <property type="evidence" value="ECO:0007669"/>
    <property type="project" value="UniProtKB-SubCell"/>
</dbReference>
<sequence length="323" mass="35012">MEKLASPHHRDGAVIASHDAVIDARGICYAYGAHRAVNSVDLQVQRGEIFALLGTNGAGKTTTLEILQGFRAREAGELKVFGTDPRQHPGTVRARTGVVLQEAGFFGEISVTATVKLWKSLSSRTDDVDRALRTVGLDHRASHTVTSLSGGERRRLDLALAIWGNPELIILDEPTTGLDPESRRTLWSVISDLRGAGTTVVLTTHYLEEAEALADRVAIMHGGEIAVTGTLSEVLASRPSRVTVELDDGYWPPAHHRLPDGVEMRRETQRGKEVLVLESTDQQLALTWLMNAADASGLRLGPLRATPASLEEVFLDISGQPLN</sequence>
<dbReference type="SUPFAM" id="SSF52540">
    <property type="entry name" value="P-loop containing nucleoside triphosphate hydrolases"/>
    <property type="match status" value="1"/>
</dbReference>
<keyword evidence="3" id="KW-0547">Nucleotide-binding</keyword>
<keyword evidence="4" id="KW-0067">ATP-binding</keyword>
<protein>
    <submittedName>
        <fullName evidence="7">ABC-type transporter, ATPase component</fullName>
    </submittedName>
</protein>